<evidence type="ECO:0000259" key="2">
    <source>
        <dbReference type="PROSITE" id="PS50142"/>
    </source>
</evidence>
<dbReference type="GO" id="GO:0010468">
    <property type="term" value="P:regulation of gene expression"/>
    <property type="evidence" value="ECO:0007669"/>
    <property type="project" value="TreeGrafter"/>
</dbReference>
<feature type="domain" description="RNase III" evidence="2">
    <location>
        <begin position="42"/>
        <end position="191"/>
    </location>
</feature>
<sequence length="359" mass="41737">MQSETKTDSKLIQADGDIIQDDSELIFDPYNPNNREVNETFVSSILKNYGVPDKVHNLNLYKRAFVHRSYCKRPHLENVANNITIVDQPNDCMSLKTKSNERLEFLGDGVLECITKYYLYRRFPKENEGFMTTKKIALVKNETIGRMAYEMGLNKFYVLSKNAEEKKTRTNLKKLGCLFEAFLGALFLDFNKISIKDEGKWFDNVFVTGPGFQIAQTFVENIFEKHVNWTELITTNDNYKNQLQVQLQQNFRVTPIYKEINDWDEDEGYHMGVYLSINCKAHQFKHNDALPIETFFSKYCIIINKNISILDNIKSYYEKIIEGGSNPVFVIFLADSKHKIKKKAEQCACKIAFETMMGK</sequence>
<dbReference type="Gene3D" id="1.10.1520.10">
    <property type="entry name" value="Ribonuclease III domain"/>
    <property type="match status" value="1"/>
</dbReference>
<dbReference type="CDD" id="cd00593">
    <property type="entry name" value="RIBOc"/>
    <property type="match status" value="1"/>
</dbReference>
<keyword evidence="1" id="KW-0694">RNA-binding</keyword>
<protein>
    <recommendedName>
        <fullName evidence="2">RNase III domain-containing protein</fullName>
    </recommendedName>
</protein>
<dbReference type="AlphaFoldDB" id="A0A6C0LYZ0"/>
<dbReference type="InterPro" id="IPR000999">
    <property type="entry name" value="RNase_III_dom"/>
</dbReference>
<accession>A0A6C0LYZ0</accession>
<dbReference type="PROSITE" id="PS50142">
    <property type="entry name" value="RNASE_3_2"/>
    <property type="match status" value="1"/>
</dbReference>
<dbReference type="PANTHER" id="PTHR11207">
    <property type="entry name" value="RIBONUCLEASE III"/>
    <property type="match status" value="1"/>
</dbReference>
<name>A0A6C0LYZ0_9ZZZZ</name>
<dbReference type="InterPro" id="IPR036389">
    <property type="entry name" value="RNase_III_sf"/>
</dbReference>
<dbReference type="Pfam" id="PF00636">
    <property type="entry name" value="Ribonuclease_3"/>
    <property type="match status" value="1"/>
</dbReference>
<evidence type="ECO:0000256" key="1">
    <source>
        <dbReference type="ARBA" id="ARBA00022884"/>
    </source>
</evidence>
<dbReference type="SMART" id="SM00535">
    <property type="entry name" value="RIBOc"/>
    <property type="match status" value="1"/>
</dbReference>
<proteinExistence type="predicted"/>
<dbReference type="SUPFAM" id="SSF69065">
    <property type="entry name" value="RNase III domain-like"/>
    <property type="match status" value="1"/>
</dbReference>
<dbReference type="PROSITE" id="PS00517">
    <property type="entry name" value="RNASE_3_1"/>
    <property type="match status" value="1"/>
</dbReference>
<organism evidence="3">
    <name type="scientific">viral metagenome</name>
    <dbReference type="NCBI Taxonomy" id="1070528"/>
    <lineage>
        <taxon>unclassified sequences</taxon>
        <taxon>metagenomes</taxon>
        <taxon>organismal metagenomes</taxon>
    </lineage>
</organism>
<dbReference type="EMBL" id="MN740585">
    <property type="protein sequence ID" value="QHU35245.1"/>
    <property type="molecule type" value="Genomic_DNA"/>
</dbReference>
<dbReference type="PANTHER" id="PTHR11207:SF0">
    <property type="entry name" value="RIBONUCLEASE 3"/>
    <property type="match status" value="1"/>
</dbReference>
<evidence type="ECO:0000313" key="3">
    <source>
        <dbReference type="EMBL" id="QHU35245.1"/>
    </source>
</evidence>
<dbReference type="GO" id="GO:0004525">
    <property type="term" value="F:ribonuclease III activity"/>
    <property type="evidence" value="ECO:0007669"/>
    <property type="project" value="InterPro"/>
</dbReference>
<dbReference type="GO" id="GO:0006396">
    <property type="term" value="P:RNA processing"/>
    <property type="evidence" value="ECO:0007669"/>
    <property type="project" value="InterPro"/>
</dbReference>
<reference evidence="3" key="1">
    <citation type="journal article" date="2020" name="Nature">
        <title>Giant virus diversity and host interactions through global metagenomics.</title>
        <authorList>
            <person name="Schulz F."/>
            <person name="Roux S."/>
            <person name="Paez-Espino D."/>
            <person name="Jungbluth S."/>
            <person name="Walsh D.A."/>
            <person name="Denef V.J."/>
            <person name="McMahon K.D."/>
            <person name="Konstantinidis K.T."/>
            <person name="Eloe-Fadrosh E.A."/>
            <person name="Kyrpides N.C."/>
            <person name="Woyke T."/>
        </authorList>
    </citation>
    <scope>NUCLEOTIDE SEQUENCE</scope>
    <source>
        <strain evidence="3">GVMAG-S-1017745-26</strain>
    </source>
</reference>
<dbReference type="GO" id="GO:0003725">
    <property type="term" value="F:double-stranded RNA binding"/>
    <property type="evidence" value="ECO:0007669"/>
    <property type="project" value="TreeGrafter"/>
</dbReference>